<name>A0A7W8X113_9MICC</name>
<evidence type="ECO:0000313" key="1">
    <source>
        <dbReference type="EMBL" id="MBB5513438.1"/>
    </source>
</evidence>
<dbReference type="EMBL" id="JACHDR010000001">
    <property type="protein sequence ID" value="MBB5513438.1"/>
    <property type="molecule type" value="Genomic_DNA"/>
</dbReference>
<reference evidence="1 2" key="1">
    <citation type="submission" date="2020-08" db="EMBL/GenBank/DDBJ databases">
        <title>Sequencing the genomes of 1000 actinobacteria strains.</title>
        <authorList>
            <person name="Klenk H.-P."/>
        </authorList>
    </citation>
    <scope>NUCLEOTIDE SEQUENCE [LARGE SCALE GENOMIC DNA]</scope>
    <source>
        <strain evidence="1 2">DSM 105783</strain>
    </source>
</reference>
<organism evidence="1 2">
    <name type="scientific">Neomicrococcus aestuarii</name>
    <dbReference type="NCBI Taxonomy" id="556325"/>
    <lineage>
        <taxon>Bacteria</taxon>
        <taxon>Bacillati</taxon>
        <taxon>Actinomycetota</taxon>
        <taxon>Actinomycetes</taxon>
        <taxon>Micrococcales</taxon>
        <taxon>Micrococcaceae</taxon>
        <taxon>Neomicrococcus</taxon>
    </lineage>
</organism>
<proteinExistence type="predicted"/>
<sequence>MSYAHHHIYLMQSLLRQASKSLERIEAHGGAFYEFTWGIDGLTFMFHHGGRERRWTLRDGFAVSDAVDALNSLATNLEEEHVGN</sequence>
<accession>A0A7W8X113</accession>
<gene>
    <name evidence="1" type="ORF">HD598_002125</name>
</gene>
<dbReference type="Proteomes" id="UP000580797">
    <property type="component" value="Unassembled WGS sequence"/>
</dbReference>
<dbReference type="AlphaFoldDB" id="A0A7W8X113"/>
<dbReference type="RefSeq" id="WP_183665743.1">
    <property type="nucleotide sequence ID" value="NZ_BAAARH010000002.1"/>
</dbReference>
<comment type="caution">
    <text evidence="1">The sequence shown here is derived from an EMBL/GenBank/DDBJ whole genome shotgun (WGS) entry which is preliminary data.</text>
</comment>
<evidence type="ECO:0000313" key="2">
    <source>
        <dbReference type="Proteomes" id="UP000580797"/>
    </source>
</evidence>
<protein>
    <submittedName>
        <fullName evidence="1">Uncharacterized protein</fullName>
    </submittedName>
</protein>